<dbReference type="InterPro" id="IPR017853">
    <property type="entry name" value="GH"/>
</dbReference>
<accession>A0ABQ8FHM7</accession>
<protein>
    <recommendedName>
        <fullName evidence="7">Glycogen debranching enzyme</fullName>
    </recommendedName>
</protein>
<dbReference type="InterPro" id="IPR032792">
    <property type="entry name" value="AGL_glucanoTrfase"/>
</dbReference>
<dbReference type="Proteomes" id="UP001648503">
    <property type="component" value="Unassembled WGS sequence"/>
</dbReference>
<evidence type="ECO:0000313" key="5">
    <source>
        <dbReference type="EMBL" id="KAH6598476.1"/>
    </source>
</evidence>
<dbReference type="InterPro" id="IPR008928">
    <property type="entry name" value="6-hairpin_glycosidase_sf"/>
</dbReference>
<evidence type="ECO:0000259" key="2">
    <source>
        <dbReference type="Pfam" id="PF14699"/>
    </source>
</evidence>
<dbReference type="SUPFAM" id="SSF48208">
    <property type="entry name" value="Six-hairpin glycosidases"/>
    <property type="match status" value="1"/>
</dbReference>
<feature type="domain" description="Glycogen debranching enzyme C-terminal" evidence="1">
    <location>
        <begin position="1265"/>
        <end position="1756"/>
    </location>
</feature>
<sequence>MPIYFTLLLGHDGSPEHPKQFCRLPPPTTSSCYFLRFVITAGSAASCSPVLLTNYPVQGLPFSRSTFQRISFVSDRQSDPVCDIAIQEPGAYEYYVEYTHWESTLPQVKSANTGYIVVDPCLYLPNDSVLDSSITKVSSTNSTLLPLDGIVILSVIPKWMPVISGWPAYFNEFSEAGYNMVHFAPLNERGISNSPYSIYDQLSLSNDLFDHPDLSESMKDELMKKTIDTIYHKNKILSITDIVWNHTACNSSWLLEHPEAGYNLKTAPHLRPAYELDDAILLFSEELTTVHGKSATVTNDSELSDIVSLFSSKILPALNLWQFYVVDSIETCKEFRSAWTCAMAGELSQLPFDAHLYESVDFTNLSPHDIAAMFAKDVTLGFKMHQRFSKKVNISVAMSFIYKLTADLQIVEIDEQIDQFEKLIDELNMPFYLEYDNDLTCIKEQILNRANYLRIAEHGPRLGPITRHLPIVDTYFTRLPVNHITKERHPDELCLASNGWIWNADPLVNFASEDSKAYLRREVISWGDCVKLRYGNEPKDNAWLWEHQTMYTRKMAHLFHGLRIDNCHSTPIHVAQYLLDVARAVNPNLYVFAELFTGSEEKDILFVSKLGINSLIREAMNAWDPQELSRVVHRQGGTPIGSFTIPVDYLPLGMLGHNMNSDCYDSYGEESKVVMELHGSKPHIMLMDCTHDNETPHQKRTAEDSLPNAALVAMANCAIGSVKGYDEIVPDLLNVVTETRKYRLPDSFEGIYPAKSIINTLHTKMAREGYSEIHVNQEADFISVHRIHPVTHDGYLLIARCAFRGHATKSGPVHSPIILHNQMVHVVESATLSVMTGGHNGHAFSPYMHDTSVEYDQEEFLAPTTPTTPTQLYHSFDGDAFDDLPPMPRAGLDRKPSRKVVGCISGLPSTLEFSTVLSQITHSFVEDIGEADDIQTVISIDSEHFIPGSIVVYRTWVVGTGTEQDIVSIPSKNHGDAGANDTVPSGITTNTDTASSEPGLSVVTLDIANIAISSHSKPSGAFEQLWLLLGMDSGNTAVELMMRFGNGIPGSNRLWFTSQSSNWPPGLYDAIQEMSMGDLNMALFRAGPEEVDTIGDSTYNVPGHGSLAYCGLQGIISALMHTVRNNDLGASFVQHLRQGHWLSDYTLNRLDKLAKRHPGLIKIHDWLKCRLVLLKSLSATLVPKYFIIVTMLAYQGLRYRALTLEPGSLYSQQTSSEKTSSLEHFGDGCALTTYQLFGTVNSTSLFPKPYPLDPYGPHTFSWPDSQRLPSLAAGLPHFAAHHMRCWGRDIFISLRGLFLLPGHYAAARSHIIAFGSTLRHGMIPNLLDQGNRPRYNARDATWFWMCSVRDYCRMSPEGYAFLGVSVARRFIPTRRYTSGAGFGIDPTEMDAADSDTFIDPLDPRVYKFTNTIAELCHEILERHARGIRFREWNAGADLDHAMRSDGFQIDIITPWESDCPTRGIPRGGNCWNCGTWMDKMGDSIKAGTSGVPATPRDGSPIELIGLLKSVIEWVSSEVATKGNTWWKWPGVIVQVDGANKLIAYSEWNQILLKSFERVFYVPLDSSKDTNYYIEHPELVNRRGIYKDVVSSSTAYTEYQLRPNVCIAMTHAPEMFDPNHSRKALILIKETMLGPLGIKTLDPSDWAYRGVYDNGNDSDDSAVAHGFNYHQGPEWVWVMGYFLRAYLHFFTVAEGHDASLVPMELMWVQKQLLVHKRYICDTESNPYAGLPELTNKDGARCNGSCETQSWSTGVLLEVVHDLLK</sequence>
<dbReference type="Pfam" id="PF14699">
    <property type="entry name" value="hGDE_N"/>
    <property type="match status" value="1"/>
</dbReference>
<evidence type="ECO:0000259" key="1">
    <source>
        <dbReference type="Pfam" id="PF06202"/>
    </source>
</evidence>
<feature type="domain" description="Eukaryotic glycogen debranching enzyme N-terminal" evidence="2">
    <location>
        <begin position="35"/>
        <end position="124"/>
    </location>
</feature>
<dbReference type="Pfam" id="PF14702">
    <property type="entry name" value="hGDE_central"/>
    <property type="match status" value="2"/>
</dbReference>
<dbReference type="CDD" id="cd11327">
    <property type="entry name" value="AmyAc_Glg_debranch_2"/>
    <property type="match status" value="1"/>
</dbReference>
<keyword evidence="6" id="KW-1185">Reference proteome</keyword>
<evidence type="ECO:0000259" key="4">
    <source>
        <dbReference type="Pfam" id="PF14702"/>
    </source>
</evidence>
<dbReference type="Pfam" id="PF14701">
    <property type="entry name" value="hDGE_amylase"/>
    <property type="match status" value="1"/>
</dbReference>
<proteinExistence type="predicted"/>
<comment type="caution">
    <text evidence="5">The sequence shown here is derived from an EMBL/GenBank/DDBJ whole genome shotgun (WGS) entry which is preliminary data.</text>
</comment>
<dbReference type="Gene3D" id="3.20.20.80">
    <property type="entry name" value="Glycosidases"/>
    <property type="match status" value="2"/>
</dbReference>
<dbReference type="Pfam" id="PF06202">
    <property type="entry name" value="GDE_C"/>
    <property type="match status" value="1"/>
</dbReference>
<dbReference type="InterPro" id="IPR029436">
    <property type="entry name" value="AGL_euk_N"/>
</dbReference>
<dbReference type="InterPro" id="IPR010401">
    <property type="entry name" value="AGL/Gdb1"/>
</dbReference>
<gene>
    <name evidence="5" type="ORF">BASA50_003516</name>
</gene>
<evidence type="ECO:0000259" key="3">
    <source>
        <dbReference type="Pfam" id="PF14701"/>
    </source>
</evidence>
<dbReference type="EMBL" id="JAFCIX010000102">
    <property type="protein sequence ID" value="KAH6598476.1"/>
    <property type="molecule type" value="Genomic_DNA"/>
</dbReference>
<dbReference type="SUPFAM" id="SSF51445">
    <property type="entry name" value="(Trans)glycosidases"/>
    <property type="match status" value="1"/>
</dbReference>
<name>A0ABQ8FHM7_9FUNG</name>
<feature type="domain" description="Glycogen debranching enzyme central" evidence="4">
    <location>
        <begin position="750"/>
        <end position="836"/>
    </location>
</feature>
<dbReference type="PANTHER" id="PTHR10569">
    <property type="entry name" value="GLYCOGEN DEBRANCHING ENZYME"/>
    <property type="match status" value="1"/>
</dbReference>
<dbReference type="PANTHER" id="PTHR10569:SF2">
    <property type="entry name" value="GLYCOGEN DEBRANCHING ENZYME"/>
    <property type="match status" value="1"/>
</dbReference>
<dbReference type="InterPro" id="IPR032788">
    <property type="entry name" value="AGL_central"/>
</dbReference>
<organism evidence="5 6">
    <name type="scientific">Batrachochytrium salamandrivorans</name>
    <dbReference type="NCBI Taxonomy" id="1357716"/>
    <lineage>
        <taxon>Eukaryota</taxon>
        <taxon>Fungi</taxon>
        <taxon>Fungi incertae sedis</taxon>
        <taxon>Chytridiomycota</taxon>
        <taxon>Chytridiomycota incertae sedis</taxon>
        <taxon>Chytridiomycetes</taxon>
        <taxon>Rhizophydiales</taxon>
        <taxon>Rhizophydiales incertae sedis</taxon>
        <taxon>Batrachochytrium</taxon>
    </lineage>
</organism>
<feature type="domain" description="Glycogen debranching enzyme glucanotransferase" evidence="3">
    <location>
        <begin position="145"/>
        <end position="590"/>
    </location>
</feature>
<reference evidence="5 6" key="1">
    <citation type="submission" date="2021-02" db="EMBL/GenBank/DDBJ databases">
        <title>Variation within the Batrachochytrium salamandrivorans European outbreak.</title>
        <authorList>
            <person name="Kelly M."/>
            <person name="Pasmans F."/>
            <person name="Shea T.P."/>
            <person name="Munoz J.F."/>
            <person name="Carranza S."/>
            <person name="Cuomo C.A."/>
            <person name="Martel A."/>
        </authorList>
    </citation>
    <scope>NUCLEOTIDE SEQUENCE [LARGE SCALE GENOMIC DNA]</scope>
    <source>
        <strain evidence="5 6">AMFP18/2</strain>
    </source>
</reference>
<evidence type="ECO:0008006" key="7">
    <source>
        <dbReference type="Google" id="ProtNLM"/>
    </source>
</evidence>
<evidence type="ECO:0000313" key="6">
    <source>
        <dbReference type="Proteomes" id="UP001648503"/>
    </source>
</evidence>
<feature type="domain" description="Glycogen debranching enzyme central" evidence="4">
    <location>
        <begin position="1061"/>
        <end position="1150"/>
    </location>
</feature>
<dbReference type="InterPro" id="IPR032790">
    <property type="entry name" value="GDE_C"/>
</dbReference>